<dbReference type="Pfam" id="PF02452">
    <property type="entry name" value="PemK_toxin"/>
    <property type="match status" value="1"/>
</dbReference>
<evidence type="ECO:0000313" key="4">
    <source>
        <dbReference type="Proteomes" id="UP000010473"/>
    </source>
</evidence>
<protein>
    <submittedName>
        <fullName evidence="3">Transcriptional modulator of MazE/toxin, MazF</fullName>
    </submittedName>
</protein>
<dbReference type="SUPFAM" id="SSF50118">
    <property type="entry name" value="Cell growth inhibitor/plasmid maintenance toxic component"/>
    <property type="match status" value="1"/>
</dbReference>
<dbReference type="KEGG" id="scs:Sta7437_4018"/>
<keyword evidence="4" id="KW-1185">Reference proteome</keyword>
<name>K9XZE6_STAC7</name>
<dbReference type="Proteomes" id="UP000010473">
    <property type="component" value="Chromosome"/>
</dbReference>
<dbReference type="InterPro" id="IPR011067">
    <property type="entry name" value="Plasmid_toxin/cell-grow_inhib"/>
</dbReference>
<dbReference type="HOGENOM" id="CLU_121823_6_3_3"/>
<dbReference type="GO" id="GO:0004521">
    <property type="term" value="F:RNA endonuclease activity"/>
    <property type="evidence" value="ECO:0007669"/>
    <property type="project" value="TreeGrafter"/>
</dbReference>
<evidence type="ECO:0000256" key="1">
    <source>
        <dbReference type="ARBA" id="ARBA00007521"/>
    </source>
</evidence>
<dbReference type="PANTHER" id="PTHR33988">
    <property type="entry name" value="ENDORIBONUCLEASE MAZF-RELATED"/>
    <property type="match status" value="1"/>
</dbReference>
<dbReference type="GO" id="GO:0003677">
    <property type="term" value="F:DNA binding"/>
    <property type="evidence" value="ECO:0007669"/>
    <property type="project" value="InterPro"/>
</dbReference>
<proteinExistence type="inferred from homology"/>
<organism evidence="3 4">
    <name type="scientific">Stanieria cyanosphaera (strain ATCC 29371 / PCC 7437)</name>
    <dbReference type="NCBI Taxonomy" id="111780"/>
    <lineage>
        <taxon>Bacteria</taxon>
        <taxon>Bacillati</taxon>
        <taxon>Cyanobacteriota</taxon>
        <taxon>Cyanophyceae</taxon>
        <taxon>Pleurocapsales</taxon>
        <taxon>Dermocarpellaceae</taxon>
        <taxon>Stanieria</taxon>
    </lineage>
</organism>
<gene>
    <name evidence="3" type="ordered locus">Sta7437_4018</name>
</gene>
<evidence type="ECO:0000313" key="3">
    <source>
        <dbReference type="EMBL" id="AFZ37496.1"/>
    </source>
</evidence>
<dbReference type="GO" id="GO:0016075">
    <property type="term" value="P:rRNA catabolic process"/>
    <property type="evidence" value="ECO:0007669"/>
    <property type="project" value="TreeGrafter"/>
</dbReference>
<dbReference type="InterPro" id="IPR003477">
    <property type="entry name" value="PemK-like"/>
</dbReference>
<dbReference type="EMBL" id="CP003653">
    <property type="protein sequence ID" value="AFZ37496.1"/>
    <property type="molecule type" value="Genomic_DNA"/>
</dbReference>
<dbReference type="AlphaFoldDB" id="K9XZE6"/>
<dbReference type="eggNOG" id="COG2337">
    <property type="taxonomic scope" value="Bacteria"/>
</dbReference>
<evidence type="ECO:0000256" key="2">
    <source>
        <dbReference type="ARBA" id="ARBA00022649"/>
    </source>
</evidence>
<comment type="similarity">
    <text evidence="1">Belongs to the PemK/MazF family.</text>
</comment>
<dbReference type="Gene3D" id="2.30.30.110">
    <property type="match status" value="1"/>
</dbReference>
<dbReference type="GO" id="GO:0006402">
    <property type="term" value="P:mRNA catabolic process"/>
    <property type="evidence" value="ECO:0007669"/>
    <property type="project" value="TreeGrafter"/>
</dbReference>
<accession>K9XZE6</accession>
<reference evidence="4" key="1">
    <citation type="journal article" date="2013" name="Proc. Natl. Acad. Sci. U.S.A.">
        <title>Improving the coverage of the cyanobacterial phylum using diversity-driven genome sequencing.</title>
        <authorList>
            <person name="Shih P.M."/>
            <person name="Wu D."/>
            <person name="Latifi A."/>
            <person name="Axen S.D."/>
            <person name="Fewer D.P."/>
            <person name="Talla E."/>
            <person name="Calteau A."/>
            <person name="Cai F."/>
            <person name="Tandeau de Marsac N."/>
            <person name="Rippka R."/>
            <person name="Herdman M."/>
            <person name="Sivonen K."/>
            <person name="Coursin T."/>
            <person name="Laurent T."/>
            <person name="Goodwin L."/>
            <person name="Nolan M."/>
            <person name="Davenport K.W."/>
            <person name="Han C.S."/>
            <person name="Rubin E.M."/>
            <person name="Eisen J.A."/>
            <person name="Woyke T."/>
            <person name="Gugger M."/>
            <person name="Kerfeld C.A."/>
        </authorList>
    </citation>
    <scope>NUCLEOTIDE SEQUENCE [LARGE SCALE GENOMIC DNA]</scope>
    <source>
        <strain evidence="4">ATCC 29371 / PCC 7437</strain>
    </source>
</reference>
<dbReference type="PANTHER" id="PTHR33988:SF2">
    <property type="entry name" value="ENDORIBONUCLEASE MAZF"/>
    <property type="match status" value="1"/>
</dbReference>
<sequence length="122" mass="13125">MITMTQPKPTLNRGDVVLVLFPNSNLSSAKTRPALIVQADDLQTGLSHIIVAMITSQMFRAGHPSRVTILLNSLEGQQSGLLTDSVVMTDNLATIVTSAVYRVIGSLPTSEIDEALKHTLNL</sequence>
<dbReference type="STRING" id="111780.Sta7437_4018"/>
<keyword evidence="2" id="KW-1277">Toxin-antitoxin system</keyword>